<feature type="transmembrane region" description="Helical" evidence="1">
    <location>
        <begin position="45"/>
        <end position="64"/>
    </location>
</feature>
<proteinExistence type="predicted"/>
<dbReference type="PANTHER" id="PTHR28008:SF1">
    <property type="entry name" value="DOMAIN PROTEIN, PUTATIVE (AFU_ORTHOLOGUE AFUA_3G10980)-RELATED"/>
    <property type="match status" value="1"/>
</dbReference>
<evidence type="ECO:0000313" key="3">
    <source>
        <dbReference type="Proteomes" id="UP000324159"/>
    </source>
</evidence>
<dbReference type="PANTHER" id="PTHR28008">
    <property type="entry name" value="DOMAIN PROTEIN, PUTATIVE (AFU_ORTHOLOGUE AFUA_3G10980)-RELATED"/>
    <property type="match status" value="1"/>
</dbReference>
<feature type="transmembrane region" description="Helical" evidence="1">
    <location>
        <begin position="12"/>
        <end position="30"/>
    </location>
</feature>
<keyword evidence="1" id="KW-0472">Membrane</keyword>
<keyword evidence="1" id="KW-0812">Transmembrane</keyword>
<sequence>MVESVAVKYRGIFRLLALGWMVTILVLALNDAPASVAFFPGQDKLSHALAFGLLTCLWTFAISFSSLRRRLYLAGLASLSYGALVEVAQFLLTTTRQAEWGDLLADLAGVLAAAGMLLVLKRQPEDERSGG</sequence>
<evidence type="ECO:0000313" key="2">
    <source>
        <dbReference type="EMBL" id="TYP00289.1"/>
    </source>
</evidence>
<organism evidence="2 3">
    <name type="scientific">Geothermobacter ehrlichii</name>
    <dbReference type="NCBI Taxonomy" id="213224"/>
    <lineage>
        <taxon>Bacteria</taxon>
        <taxon>Pseudomonadati</taxon>
        <taxon>Thermodesulfobacteriota</taxon>
        <taxon>Desulfuromonadia</taxon>
        <taxon>Desulfuromonadales</taxon>
        <taxon>Geothermobacteraceae</taxon>
        <taxon>Geothermobacter</taxon>
    </lineage>
</organism>
<dbReference type="Proteomes" id="UP000324159">
    <property type="component" value="Unassembled WGS sequence"/>
</dbReference>
<accession>A0A5D3WRR9</accession>
<dbReference type="EMBL" id="VNIB01000001">
    <property type="protein sequence ID" value="TYP00289.1"/>
    <property type="molecule type" value="Genomic_DNA"/>
</dbReference>
<name>A0A5D3WRR9_9BACT</name>
<protein>
    <recommendedName>
        <fullName evidence="4">VanZ family protein</fullName>
    </recommendedName>
</protein>
<dbReference type="AlphaFoldDB" id="A0A5D3WRR9"/>
<keyword evidence="3" id="KW-1185">Reference proteome</keyword>
<evidence type="ECO:0000256" key="1">
    <source>
        <dbReference type="SAM" id="Phobius"/>
    </source>
</evidence>
<reference evidence="2 3" key="1">
    <citation type="submission" date="2019-07" db="EMBL/GenBank/DDBJ databases">
        <title>Genomic Encyclopedia of Type Strains, Phase IV (KMG-IV): sequencing the most valuable type-strain genomes for metagenomic binning, comparative biology and taxonomic classification.</title>
        <authorList>
            <person name="Goeker M."/>
        </authorList>
    </citation>
    <scope>NUCLEOTIDE SEQUENCE [LARGE SCALE GENOMIC DNA]</scope>
    <source>
        <strain evidence="2 3">SS015</strain>
    </source>
</reference>
<feature type="transmembrane region" description="Helical" evidence="1">
    <location>
        <begin position="103"/>
        <end position="120"/>
    </location>
</feature>
<dbReference type="RefSeq" id="WP_148894483.1">
    <property type="nucleotide sequence ID" value="NZ_VNIB01000001.1"/>
</dbReference>
<dbReference type="OrthoDB" id="1524985at2"/>
<feature type="transmembrane region" description="Helical" evidence="1">
    <location>
        <begin position="71"/>
        <end position="91"/>
    </location>
</feature>
<gene>
    <name evidence="2" type="ORF">EDC39_101452</name>
</gene>
<evidence type="ECO:0008006" key="4">
    <source>
        <dbReference type="Google" id="ProtNLM"/>
    </source>
</evidence>
<dbReference type="NCBIfam" id="NF037970">
    <property type="entry name" value="vanZ_1"/>
    <property type="match status" value="1"/>
</dbReference>
<keyword evidence="1" id="KW-1133">Transmembrane helix</keyword>
<comment type="caution">
    <text evidence="2">The sequence shown here is derived from an EMBL/GenBank/DDBJ whole genome shotgun (WGS) entry which is preliminary data.</text>
</comment>